<accession>A0ACC2A7W7</accession>
<gene>
    <name evidence="1" type="ORF">O6H91_23G007700</name>
</gene>
<keyword evidence="2" id="KW-1185">Reference proteome</keyword>
<protein>
    <submittedName>
        <fullName evidence="1">Uncharacterized protein</fullName>
    </submittedName>
</protein>
<proteinExistence type="predicted"/>
<reference evidence="2" key="1">
    <citation type="journal article" date="2024" name="Proc. Natl. Acad. Sci. U.S.A.">
        <title>Extraordinary preservation of gene collinearity over three hundred million years revealed in homosporous lycophytes.</title>
        <authorList>
            <person name="Li C."/>
            <person name="Wickell D."/>
            <person name="Kuo L.Y."/>
            <person name="Chen X."/>
            <person name="Nie B."/>
            <person name="Liao X."/>
            <person name="Peng D."/>
            <person name="Ji J."/>
            <person name="Jenkins J."/>
            <person name="Williams M."/>
            <person name="Shu S."/>
            <person name="Plott C."/>
            <person name="Barry K."/>
            <person name="Rajasekar S."/>
            <person name="Grimwood J."/>
            <person name="Han X."/>
            <person name="Sun S."/>
            <person name="Hou Z."/>
            <person name="He W."/>
            <person name="Dai G."/>
            <person name="Sun C."/>
            <person name="Schmutz J."/>
            <person name="Leebens-Mack J.H."/>
            <person name="Li F.W."/>
            <person name="Wang L."/>
        </authorList>
    </citation>
    <scope>NUCLEOTIDE SEQUENCE [LARGE SCALE GENOMIC DNA]</scope>
    <source>
        <strain evidence="2">cv. PW_Plant_1</strain>
    </source>
</reference>
<sequence length="118" mass="12683">MTGESEPLPKDVEEKPFLMSGCKVLDGFGSMLVTAVGMHTEWGRVMATLSEDNDEETPLQVRLNELAATIGKVGLSVAVSCFIVSVSRLLAVVDLKHFSAANGRAIVDFFAVAVRSRL</sequence>
<dbReference type="Proteomes" id="UP001162992">
    <property type="component" value="Chromosome 23"/>
</dbReference>
<comment type="caution">
    <text evidence="1">The sequence shown here is derived from an EMBL/GenBank/DDBJ whole genome shotgun (WGS) entry which is preliminary data.</text>
</comment>
<dbReference type="EMBL" id="CM055114">
    <property type="protein sequence ID" value="KAJ7513628.1"/>
    <property type="molecule type" value="Genomic_DNA"/>
</dbReference>
<evidence type="ECO:0000313" key="2">
    <source>
        <dbReference type="Proteomes" id="UP001162992"/>
    </source>
</evidence>
<evidence type="ECO:0000313" key="1">
    <source>
        <dbReference type="EMBL" id="KAJ7513628.1"/>
    </source>
</evidence>
<organism evidence="1 2">
    <name type="scientific">Diphasiastrum complanatum</name>
    <name type="common">Issler's clubmoss</name>
    <name type="synonym">Lycopodium complanatum</name>
    <dbReference type="NCBI Taxonomy" id="34168"/>
    <lineage>
        <taxon>Eukaryota</taxon>
        <taxon>Viridiplantae</taxon>
        <taxon>Streptophyta</taxon>
        <taxon>Embryophyta</taxon>
        <taxon>Tracheophyta</taxon>
        <taxon>Lycopodiopsida</taxon>
        <taxon>Lycopodiales</taxon>
        <taxon>Lycopodiaceae</taxon>
        <taxon>Lycopodioideae</taxon>
        <taxon>Diphasiastrum</taxon>
    </lineage>
</organism>
<name>A0ACC2A7W7_DIPCM</name>